<reference evidence="7" key="1">
    <citation type="submission" date="2023-10" db="EMBL/GenBank/DDBJ databases">
        <title>Genome assembly of Pristionchus species.</title>
        <authorList>
            <person name="Yoshida K."/>
            <person name="Sommer R.J."/>
        </authorList>
    </citation>
    <scope>NUCLEOTIDE SEQUENCE</scope>
    <source>
        <strain evidence="7">RS5133</strain>
    </source>
</reference>
<evidence type="ECO:0000256" key="3">
    <source>
        <dbReference type="ARBA" id="ARBA00022989"/>
    </source>
</evidence>
<feature type="transmembrane region" description="Helical" evidence="6">
    <location>
        <begin position="67"/>
        <end position="86"/>
    </location>
</feature>
<keyword evidence="4 6" id="KW-0472">Membrane</keyword>
<evidence type="ECO:0000256" key="4">
    <source>
        <dbReference type="ARBA" id="ARBA00023136"/>
    </source>
</evidence>
<dbReference type="PANTHER" id="PTHR31357">
    <property type="entry name" value="SERPENTINE RECEPTOR CLASS ALPHA-10"/>
    <property type="match status" value="1"/>
</dbReference>
<evidence type="ECO:0000256" key="6">
    <source>
        <dbReference type="SAM" id="Phobius"/>
    </source>
</evidence>
<proteinExistence type="inferred from homology"/>
<dbReference type="PANTHER" id="PTHR31357:SF5">
    <property type="entry name" value="SERPENTINE RECEPTOR CLASS ALPHA-1-RELATED"/>
    <property type="match status" value="1"/>
</dbReference>
<keyword evidence="2 6" id="KW-0812">Transmembrane</keyword>
<keyword evidence="3 6" id="KW-1133">Transmembrane helix</keyword>
<organism evidence="7 8">
    <name type="scientific">Pristionchus fissidentatus</name>
    <dbReference type="NCBI Taxonomy" id="1538716"/>
    <lineage>
        <taxon>Eukaryota</taxon>
        <taxon>Metazoa</taxon>
        <taxon>Ecdysozoa</taxon>
        <taxon>Nematoda</taxon>
        <taxon>Chromadorea</taxon>
        <taxon>Rhabditida</taxon>
        <taxon>Rhabditina</taxon>
        <taxon>Diplogasteromorpha</taxon>
        <taxon>Diplogasteroidea</taxon>
        <taxon>Neodiplogasteridae</taxon>
        <taxon>Pristionchus</taxon>
    </lineage>
</organism>
<comment type="similarity">
    <text evidence="5">Belongs to the nematode receptor-like protein sra family.</text>
</comment>
<dbReference type="EMBL" id="BTSY01000001">
    <property type="protein sequence ID" value="GMT11147.1"/>
    <property type="molecule type" value="Genomic_DNA"/>
</dbReference>
<dbReference type="Proteomes" id="UP001432322">
    <property type="component" value="Unassembled WGS sequence"/>
</dbReference>
<evidence type="ECO:0000313" key="8">
    <source>
        <dbReference type="Proteomes" id="UP001432322"/>
    </source>
</evidence>
<evidence type="ECO:0000256" key="2">
    <source>
        <dbReference type="ARBA" id="ARBA00022692"/>
    </source>
</evidence>
<keyword evidence="8" id="KW-1185">Reference proteome</keyword>
<dbReference type="AlphaFoldDB" id="A0AAV5UX24"/>
<evidence type="ECO:0000256" key="5">
    <source>
        <dbReference type="ARBA" id="ARBA00037994"/>
    </source>
</evidence>
<comment type="subcellular location">
    <subcellularLocation>
        <location evidence="1">Membrane</location>
        <topology evidence="1">Multi-pass membrane protein</topology>
    </subcellularLocation>
</comment>
<evidence type="ECO:0000313" key="7">
    <source>
        <dbReference type="EMBL" id="GMT11147.1"/>
    </source>
</evidence>
<dbReference type="GO" id="GO:0004984">
    <property type="term" value="F:olfactory receptor activity"/>
    <property type="evidence" value="ECO:0007669"/>
    <property type="project" value="TreeGrafter"/>
</dbReference>
<dbReference type="InterPro" id="IPR051080">
    <property type="entry name" value="Nematode_rcpt-like_serp_alpha"/>
</dbReference>
<sequence>MITVASKSRMIIRSDKRKQVLYSIQQFIPIVALHAIVHSSNFCWYLFTSVAANVSISCTSHIVMTQHLQVVPHYCLLCPLIFLVLIRRGRFKRVSHVQTMVNPERKPNEVSNIFK</sequence>
<protein>
    <recommendedName>
        <fullName evidence="9">G protein-coupled receptor</fullName>
    </recommendedName>
</protein>
<dbReference type="GO" id="GO:0016020">
    <property type="term" value="C:membrane"/>
    <property type="evidence" value="ECO:0007669"/>
    <property type="project" value="UniProtKB-SubCell"/>
</dbReference>
<feature type="transmembrane region" description="Helical" evidence="6">
    <location>
        <begin position="20"/>
        <end position="47"/>
    </location>
</feature>
<feature type="non-terminal residue" evidence="7">
    <location>
        <position position="115"/>
    </location>
</feature>
<evidence type="ECO:0000256" key="1">
    <source>
        <dbReference type="ARBA" id="ARBA00004141"/>
    </source>
</evidence>
<accession>A0AAV5UX24</accession>
<comment type="caution">
    <text evidence="7">The sequence shown here is derived from an EMBL/GenBank/DDBJ whole genome shotgun (WGS) entry which is preliminary data.</text>
</comment>
<evidence type="ECO:0008006" key="9">
    <source>
        <dbReference type="Google" id="ProtNLM"/>
    </source>
</evidence>
<name>A0AAV5UX24_9BILA</name>
<gene>
    <name evidence="7" type="ORF">PFISCL1PPCAC_2443</name>
</gene>